<dbReference type="eggNOG" id="COG1896">
    <property type="taxonomic scope" value="Bacteria"/>
</dbReference>
<dbReference type="GO" id="GO:0046872">
    <property type="term" value="F:metal ion binding"/>
    <property type="evidence" value="ECO:0007669"/>
    <property type="project" value="UniProtKB-KW"/>
</dbReference>
<dbReference type="PANTHER" id="PTHR11845">
    <property type="entry name" value="5'-DEOXYNUCLEOTIDASE HDDC2"/>
    <property type="match status" value="1"/>
</dbReference>
<feature type="domain" description="HD" evidence="3">
    <location>
        <begin position="16"/>
        <end position="175"/>
    </location>
</feature>
<dbReference type="Gene3D" id="1.10.3210.10">
    <property type="entry name" value="Hypothetical protein af1432"/>
    <property type="match status" value="1"/>
</dbReference>
<dbReference type="AlphaFoldDB" id="I4D619"/>
<keyword evidence="5" id="KW-1185">Reference proteome</keyword>
<proteinExistence type="predicted"/>
<evidence type="ECO:0000256" key="1">
    <source>
        <dbReference type="ARBA" id="ARBA00022723"/>
    </source>
</evidence>
<dbReference type="RefSeq" id="WP_014827246.1">
    <property type="nucleotide sequence ID" value="NC_018068.1"/>
</dbReference>
<dbReference type="SUPFAM" id="SSF109604">
    <property type="entry name" value="HD-domain/PDEase-like"/>
    <property type="match status" value="1"/>
</dbReference>
<keyword evidence="1" id="KW-0479">Metal-binding</keyword>
<sequence>MINQRLQDQIGFIVEIDRLKRIFRQNVVIGTTEQENDAEHSWHMAVMAIILSEYSSVELNILKVLKMILVHDLVEIHAGDTFCYDEEGYRDKDEREQKSADRLFNLLPNDQASEIMSLWHEFEDMATPEAKFAASIDRLQPLLLNYNTNGHTWRKPGIMSDKVLKRNSVLEEPVPILWDLAQKIITDSIEKGYLKK</sequence>
<gene>
    <name evidence="4" type="ordered locus">Desaci_2288</name>
</gene>
<evidence type="ECO:0000256" key="2">
    <source>
        <dbReference type="ARBA" id="ARBA00022801"/>
    </source>
</evidence>
<dbReference type="HOGENOM" id="CLU_039453_5_1_9"/>
<reference evidence="4 5" key="1">
    <citation type="journal article" date="2012" name="J. Bacteriol.">
        <title>Complete genome sequences of Desulfosporosinus orientis DSM765T, Desulfosporosinus youngiae DSM17734T, Desulfosporosinus meridiei DSM13257T, and Desulfosporosinus acidiphilus DSM22704T.</title>
        <authorList>
            <person name="Pester M."/>
            <person name="Brambilla E."/>
            <person name="Alazard D."/>
            <person name="Rattei T."/>
            <person name="Weinmaier T."/>
            <person name="Han J."/>
            <person name="Lucas S."/>
            <person name="Lapidus A."/>
            <person name="Cheng J.F."/>
            <person name="Goodwin L."/>
            <person name="Pitluck S."/>
            <person name="Peters L."/>
            <person name="Ovchinnikova G."/>
            <person name="Teshima H."/>
            <person name="Detter J.C."/>
            <person name="Han C.S."/>
            <person name="Tapia R."/>
            <person name="Land M.L."/>
            <person name="Hauser L."/>
            <person name="Kyrpides N.C."/>
            <person name="Ivanova N.N."/>
            <person name="Pagani I."/>
            <person name="Huntmann M."/>
            <person name="Wei C.L."/>
            <person name="Davenport K.W."/>
            <person name="Daligault H."/>
            <person name="Chain P.S."/>
            <person name="Chen A."/>
            <person name="Mavromatis K."/>
            <person name="Markowitz V."/>
            <person name="Szeto E."/>
            <person name="Mikhailova N."/>
            <person name="Pati A."/>
            <person name="Wagner M."/>
            <person name="Woyke T."/>
            <person name="Ollivier B."/>
            <person name="Klenk H.P."/>
            <person name="Spring S."/>
            <person name="Loy A."/>
        </authorList>
    </citation>
    <scope>NUCLEOTIDE SEQUENCE [LARGE SCALE GENOMIC DNA]</scope>
    <source>
        <strain evidence="5">DSM 22704 / JCM 16185 / SJ4</strain>
    </source>
</reference>
<accession>I4D619</accession>
<protein>
    <submittedName>
        <fullName evidence="4">Putative HD superfamily hydrolase</fullName>
    </submittedName>
</protein>
<dbReference type="InterPro" id="IPR039356">
    <property type="entry name" value="YfbR/HDDC2"/>
</dbReference>
<dbReference type="Proteomes" id="UP000002892">
    <property type="component" value="Chromosome"/>
</dbReference>
<dbReference type="InterPro" id="IPR006674">
    <property type="entry name" value="HD_domain"/>
</dbReference>
<evidence type="ECO:0000313" key="5">
    <source>
        <dbReference type="Proteomes" id="UP000002892"/>
    </source>
</evidence>
<dbReference type="KEGG" id="dai:Desaci_2288"/>
<dbReference type="STRING" id="646529.Desaci_2288"/>
<keyword evidence="2 4" id="KW-0378">Hydrolase</keyword>
<name>I4D619_DESAJ</name>
<dbReference type="GO" id="GO:0002953">
    <property type="term" value="F:5'-deoxynucleotidase activity"/>
    <property type="evidence" value="ECO:0007669"/>
    <property type="project" value="InterPro"/>
</dbReference>
<dbReference type="Pfam" id="PF13023">
    <property type="entry name" value="HD_3"/>
    <property type="match status" value="1"/>
</dbReference>
<dbReference type="GO" id="GO:0005737">
    <property type="term" value="C:cytoplasm"/>
    <property type="evidence" value="ECO:0007669"/>
    <property type="project" value="TreeGrafter"/>
</dbReference>
<evidence type="ECO:0000313" key="4">
    <source>
        <dbReference type="EMBL" id="AFM41243.1"/>
    </source>
</evidence>
<evidence type="ECO:0000259" key="3">
    <source>
        <dbReference type="Pfam" id="PF13023"/>
    </source>
</evidence>
<dbReference type="PANTHER" id="PTHR11845:SF13">
    <property type="entry name" value="5'-DEOXYNUCLEOTIDASE HDDC2"/>
    <property type="match status" value="1"/>
</dbReference>
<dbReference type="EMBL" id="CP003639">
    <property type="protein sequence ID" value="AFM41243.1"/>
    <property type="molecule type" value="Genomic_DNA"/>
</dbReference>
<dbReference type="OrthoDB" id="9796032at2"/>
<organism evidence="4 5">
    <name type="scientific">Desulfosporosinus acidiphilus (strain DSM 22704 / JCM 16185 / SJ4)</name>
    <dbReference type="NCBI Taxonomy" id="646529"/>
    <lineage>
        <taxon>Bacteria</taxon>
        <taxon>Bacillati</taxon>
        <taxon>Bacillota</taxon>
        <taxon>Clostridia</taxon>
        <taxon>Eubacteriales</taxon>
        <taxon>Desulfitobacteriaceae</taxon>
        <taxon>Desulfosporosinus</taxon>
    </lineage>
</organism>